<reference evidence="1 2" key="1">
    <citation type="submission" date="2019-06" db="EMBL/GenBank/DDBJ databases">
        <title>A chromosomal-level reference genome of Carpinus fangiana (Coryloideae, Betulaceae).</title>
        <authorList>
            <person name="Yang X."/>
            <person name="Wang Z."/>
            <person name="Zhang L."/>
            <person name="Hao G."/>
            <person name="Liu J."/>
            <person name="Yang Y."/>
        </authorList>
    </citation>
    <scope>NUCLEOTIDE SEQUENCE [LARGE SCALE GENOMIC DNA]</scope>
    <source>
        <strain evidence="1">Cfa_2016G</strain>
        <tissue evidence="1">Leaf</tissue>
    </source>
</reference>
<sequence length="65" mass="7527">MIRRLFMPTAASNNPIIDRLCTEEKVVLVVKCLDQMICRHCTHNEGTYNAIVVLCEEGLYKRLFL</sequence>
<evidence type="ECO:0000313" key="1">
    <source>
        <dbReference type="EMBL" id="KAE8125096.1"/>
    </source>
</evidence>
<dbReference type="OrthoDB" id="185373at2759"/>
<dbReference type="EMBL" id="CM017328">
    <property type="protein sequence ID" value="KAE8125096.1"/>
    <property type="molecule type" value="Genomic_DNA"/>
</dbReference>
<proteinExistence type="predicted"/>
<organism evidence="1 2">
    <name type="scientific">Carpinus fangiana</name>
    <dbReference type="NCBI Taxonomy" id="176857"/>
    <lineage>
        <taxon>Eukaryota</taxon>
        <taxon>Viridiplantae</taxon>
        <taxon>Streptophyta</taxon>
        <taxon>Embryophyta</taxon>
        <taxon>Tracheophyta</taxon>
        <taxon>Spermatophyta</taxon>
        <taxon>Magnoliopsida</taxon>
        <taxon>eudicotyledons</taxon>
        <taxon>Gunneridae</taxon>
        <taxon>Pentapetalae</taxon>
        <taxon>rosids</taxon>
        <taxon>fabids</taxon>
        <taxon>Fagales</taxon>
        <taxon>Betulaceae</taxon>
        <taxon>Carpinus</taxon>
    </lineage>
</organism>
<dbReference type="Proteomes" id="UP000327013">
    <property type="component" value="Chromosome 8"/>
</dbReference>
<evidence type="ECO:0000313" key="2">
    <source>
        <dbReference type="Proteomes" id="UP000327013"/>
    </source>
</evidence>
<accession>A0A5N6RRN1</accession>
<dbReference type="AlphaFoldDB" id="A0A5N6RRN1"/>
<gene>
    <name evidence="1" type="ORF">FH972_019931</name>
</gene>
<dbReference type="InterPro" id="IPR011990">
    <property type="entry name" value="TPR-like_helical_dom_sf"/>
</dbReference>
<keyword evidence="2" id="KW-1185">Reference proteome</keyword>
<protein>
    <submittedName>
        <fullName evidence="1">Uncharacterized protein</fullName>
    </submittedName>
</protein>
<dbReference type="Gene3D" id="1.25.40.10">
    <property type="entry name" value="Tetratricopeptide repeat domain"/>
    <property type="match status" value="1"/>
</dbReference>
<name>A0A5N6RRN1_9ROSI</name>